<dbReference type="InterPro" id="IPR025282">
    <property type="entry name" value="DUF4214"/>
</dbReference>
<organism evidence="2 3">
    <name type="scientific">Undibacterium hunanense</name>
    <dbReference type="NCBI Taxonomy" id="2762292"/>
    <lineage>
        <taxon>Bacteria</taxon>
        <taxon>Pseudomonadati</taxon>
        <taxon>Pseudomonadota</taxon>
        <taxon>Betaproteobacteria</taxon>
        <taxon>Burkholderiales</taxon>
        <taxon>Oxalobacteraceae</taxon>
        <taxon>Undibacterium</taxon>
    </lineage>
</organism>
<reference evidence="2 3" key="1">
    <citation type="submission" date="2020-08" db="EMBL/GenBank/DDBJ databases">
        <title>Novel species isolated from subtropical streams in China.</title>
        <authorList>
            <person name="Lu H."/>
        </authorList>
    </citation>
    <scope>NUCLEOTIDE SEQUENCE [LARGE SCALE GENOMIC DNA]</scope>
    <source>
        <strain evidence="2 3">CY18W</strain>
    </source>
</reference>
<evidence type="ECO:0000313" key="2">
    <source>
        <dbReference type="EMBL" id="MBC3917838.1"/>
    </source>
</evidence>
<name>A0ABR6ZPR4_9BURK</name>
<dbReference type="Gene3D" id="1.10.3130.20">
    <property type="entry name" value="Phycobilisome linker domain"/>
    <property type="match status" value="1"/>
</dbReference>
<evidence type="ECO:0000259" key="1">
    <source>
        <dbReference type="Pfam" id="PF13946"/>
    </source>
</evidence>
<sequence length="499" mass="52359">MANISIKLSQNVVTTNYQQLIKSPPTNGSLGTLFDVFPKLGYAWSQSHQYYSSFDFSGGRVRMGFADGSSTTYNGVILDNPNATQGTASATSLQLYSSGVLSIVENGRFNFNYANTVVNGVNSVSIHSTTTQVSNFSVSTLTPTNSPYYDPVAGNVTITVQGSISGDINGNNTGTVNRITAAADKFIASTSVDGSFNLSSNSLAVGQGLAKSTVTGTMTASVTEYRDGSYNRVTGVSAFLSANQQIDEKLLADESLFGGSDVISVDLPSVIYADYQINSGAGSDLITISGGGGRLHVNAGSGNDAINVGSGNHNIDGGTGLDTVIMAGQASAFNVSKTGSGYQVRVTASGDVDSLVNVERLQFSDKSIALDITGTAGQAYRIYQAAFGRKPDLEGLGYWIKDMDKGSSLTTVAAGFFQSPEFQKLYGANPSTNTLITNFYQNVLHRAPDQAGFDYWNNQLSTGKITAAGALASFCESTENQAQVIGSIQNGIDFKLWAG</sequence>
<dbReference type="InterPro" id="IPR038255">
    <property type="entry name" value="PBS_linker_sf"/>
</dbReference>
<feature type="domain" description="DUF4214" evidence="1">
    <location>
        <begin position="413"/>
        <end position="483"/>
    </location>
</feature>
<keyword evidence="3" id="KW-1185">Reference proteome</keyword>
<proteinExistence type="predicted"/>
<accession>A0ABR6ZPR4</accession>
<gene>
    <name evidence="2" type="ORF">H8L32_10170</name>
</gene>
<comment type="caution">
    <text evidence="2">The sequence shown here is derived from an EMBL/GenBank/DDBJ whole genome shotgun (WGS) entry which is preliminary data.</text>
</comment>
<dbReference type="Pfam" id="PF13946">
    <property type="entry name" value="DUF4214"/>
    <property type="match status" value="1"/>
</dbReference>
<dbReference type="InterPro" id="IPR011049">
    <property type="entry name" value="Serralysin-like_metalloprot_C"/>
</dbReference>
<dbReference type="SUPFAM" id="SSF51120">
    <property type="entry name" value="beta-Roll"/>
    <property type="match status" value="1"/>
</dbReference>
<dbReference type="EMBL" id="JACOGF010000004">
    <property type="protein sequence ID" value="MBC3917838.1"/>
    <property type="molecule type" value="Genomic_DNA"/>
</dbReference>
<dbReference type="RefSeq" id="WP_186947073.1">
    <property type="nucleotide sequence ID" value="NZ_JACOGF010000004.1"/>
</dbReference>
<dbReference type="Proteomes" id="UP000650424">
    <property type="component" value="Unassembled WGS sequence"/>
</dbReference>
<protein>
    <submittedName>
        <fullName evidence="2">DUF4214 domain-containing protein</fullName>
    </submittedName>
</protein>
<evidence type="ECO:0000313" key="3">
    <source>
        <dbReference type="Proteomes" id="UP000650424"/>
    </source>
</evidence>